<evidence type="ECO:0000313" key="7">
    <source>
        <dbReference type="EMBL" id="KAG9509693.1"/>
    </source>
</evidence>
<evidence type="ECO:0000256" key="4">
    <source>
        <dbReference type="ARBA" id="ARBA00022801"/>
    </source>
</evidence>
<reference evidence="7 8" key="1">
    <citation type="submission" date="2020-10" db="EMBL/GenBank/DDBJ databases">
        <authorList>
            <person name="Klimov P.B."/>
            <person name="Dyachkov S.M."/>
            <person name="Chetverikov P.E."/>
        </authorList>
    </citation>
    <scope>NUCLEOTIDE SEQUENCE [LARGE SCALE GENOMIC DNA]</scope>
    <source>
        <strain evidence="7">BMOC 18-1129-001#AD2665</strain>
        <tissue evidence="7">Entire mites</tissue>
    </source>
</reference>
<gene>
    <name evidence="7" type="primary">atp23</name>
    <name evidence="7" type="ORF">GZH46_01778</name>
</gene>
<name>A0ABQ7S8G1_9ACAR</name>
<accession>A0ABQ7S8G1</accession>
<evidence type="ECO:0000256" key="6">
    <source>
        <dbReference type="RuleBase" id="RU364057"/>
    </source>
</evidence>
<dbReference type="InterPro" id="IPR019165">
    <property type="entry name" value="Peptidase_M76_ATP23"/>
</dbReference>
<keyword evidence="8" id="KW-1185">Reference proteome</keyword>
<sequence length="153" mass="17095">MKPHLLDYFPNRFPGGTGPTMRLLGGSSSNTSDRRCEEMVQHLVNNSSEVRLLIGAMRGMGCNFQLKRHISCETCGSGCNGGYDPDTNQIVICSNRSRLQGVVMSTLVHEMIHMFDYCRAKLDFSKLEHIACSEVSINYLKTNHVNSSHQVLN</sequence>
<keyword evidence="2 6" id="KW-0645">Protease</keyword>
<dbReference type="EMBL" id="JAIFTH010000372">
    <property type="protein sequence ID" value="KAG9509693.1"/>
    <property type="molecule type" value="Genomic_DNA"/>
</dbReference>
<keyword evidence="4 6" id="KW-0378">Hydrolase</keyword>
<evidence type="ECO:0000313" key="8">
    <source>
        <dbReference type="Proteomes" id="UP000825002"/>
    </source>
</evidence>
<dbReference type="Proteomes" id="UP000825002">
    <property type="component" value="Unassembled WGS sequence"/>
</dbReference>
<proteinExistence type="inferred from homology"/>
<evidence type="ECO:0000256" key="2">
    <source>
        <dbReference type="ARBA" id="ARBA00022670"/>
    </source>
</evidence>
<evidence type="ECO:0000256" key="1">
    <source>
        <dbReference type="ARBA" id="ARBA00009915"/>
    </source>
</evidence>
<dbReference type="PANTHER" id="PTHR21711:SF0">
    <property type="entry name" value="MITOCHONDRIAL INNER MEMBRANE PROTEASE ATP23 HOMOLOG"/>
    <property type="match status" value="1"/>
</dbReference>
<dbReference type="EC" id="3.4.24.-" evidence="6"/>
<keyword evidence="5 6" id="KW-0482">Metalloprotease</keyword>
<comment type="similarity">
    <text evidence="1 6">Belongs to the peptidase M76 family.</text>
</comment>
<keyword evidence="3 6" id="KW-0479">Metal-binding</keyword>
<dbReference type="Pfam" id="PF09768">
    <property type="entry name" value="Peptidase_M76"/>
    <property type="match status" value="1"/>
</dbReference>
<evidence type="ECO:0000256" key="5">
    <source>
        <dbReference type="ARBA" id="ARBA00023049"/>
    </source>
</evidence>
<organism evidence="7 8">
    <name type="scientific">Fragariocoptes setiger</name>
    <dbReference type="NCBI Taxonomy" id="1670756"/>
    <lineage>
        <taxon>Eukaryota</taxon>
        <taxon>Metazoa</taxon>
        <taxon>Ecdysozoa</taxon>
        <taxon>Arthropoda</taxon>
        <taxon>Chelicerata</taxon>
        <taxon>Arachnida</taxon>
        <taxon>Acari</taxon>
        <taxon>Acariformes</taxon>
        <taxon>Trombidiformes</taxon>
        <taxon>Prostigmata</taxon>
        <taxon>Eupodina</taxon>
        <taxon>Eriophyoidea</taxon>
        <taxon>Phytoptidae</taxon>
        <taxon>Fragariocoptes</taxon>
    </lineage>
</organism>
<comment type="caution">
    <text evidence="7">The sequence shown here is derived from an EMBL/GenBank/DDBJ whole genome shotgun (WGS) entry which is preliminary data.</text>
</comment>
<protein>
    <recommendedName>
        <fullName evidence="6">Mitochondrial inner membrane protease ATP23</fullName>
        <ecNumber evidence="6">3.4.24.-</ecNumber>
    </recommendedName>
</protein>
<evidence type="ECO:0000256" key="3">
    <source>
        <dbReference type="ARBA" id="ARBA00022723"/>
    </source>
</evidence>
<feature type="non-terminal residue" evidence="7">
    <location>
        <position position="1"/>
    </location>
</feature>
<dbReference type="PANTHER" id="PTHR21711">
    <property type="entry name" value="MITOCHONDRIAL INNER MEMBRANE PROTEASE"/>
    <property type="match status" value="1"/>
</dbReference>